<feature type="compositionally biased region" description="Basic and acidic residues" evidence="1">
    <location>
        <begin position="40"/>
        <end position="62"/>
    </location>
</feature>
<comment type="caution">
    <text evidence="2">The sequence shown here is derived from an EMBL/GenBank/DDBJ whole genome shotgun (WGS) entry which is preliminary data.</text>
</comment>
<sequence>MGKGQQLMMMGDDHHHQQKQHARWEMNQQNWEGPILLQSDQKRGGEKRRQQTKHIKDMDGSDWKIGPQTKVQHQNMNKSPGG</sequence>
<feature type="region of interest" description="Disordered" evidence="1">
    <location>
        <begin position="1"/>
        <end position="82"/>
    </location>
</feature>
<evidence type="ECO:0000256" key="1">
    <source>
        <dbReference type="SAM" id="MobiDB-lite"/>
    </source>
</evidence>
<protein>
    <submittedName>
        <fullName evidence="2">Uncharacterized protein</fullName>
    </submittedName>
</protein>
<feature type="compositionally biased region" description="Polar residues" evidence="1">
    <location>
        <begin position="69"/>
        <end position="82"/>
    </location>
</feature>
<keyword evidence="3" id="KW-1185">Reference proteome</keyword>
<accession>A0ABD2L8Z9</accession>
<organism evidence="2 3">
    <name type="scientific">Heterodera trifolii</name>
    <dbReference type="NCBI Taxonomy" id="157864"/>
    <lineage>
        <taxon>Eukaryota</taxon>
        <taxon>Metazoa</taxon>
        <taxon>Ecdysozoa</taxon>
        <taxon>Nematoda</taxon>
        <taxon>Chromadorea</taxon>
        <taxon>Rhabditida</taxon>
        <taxon>Tylenchina</taxon>
        <taxon>Tylenchomorpha</taxon>
        <taxon>Tylenchoidea</taxon>
        <taxon>Heteroderidae</taxon>
        <taxon>Heteroderinae</taxon>
        <taxon>Heterodera</taxon>
    </lineage>
</organism>
<dbReference type="Proteomes" id="UP001620626">
    <property type="component" value="Unassembled WGS sequence"/>
</dbReference>
<evidence type="ECO:0000313" key="2">
    <source>
        <dbReference type="EMBL" id="KAL3111651.1"/>
    </source>
</evidence>
<dbReference type="EMBL" id="JBICBT010000497">
    <property type="protein sequence ID" value="KAL3111651.1"/>
    <property type="molecule type" value="Genomic_DNA"/>
</dbReference>
<evidence type="ECO:0000313" key="3">
    <source>
        <dbReference type="Proteomes" id="UP001620626"/>
    </source>
</evidence>
<dbReference type="AlphaFoldDB" id="A0ABD2L8Z9"/>
<name>A0ABD2L8Z9_9BILA</name>
<proteinExistence type="predicted"/>
<gene>
    <name evidence="2" type="ORF">niasHT_013762</name>
</gene>
<reference evidence="2 3" key="1">
    <citation type="submission" date="2024-10" db="EMBL/GenBank/DDBJ databases">
        <authorList>
            <person name="Kim D."/>
        </authorList>
    </citation>
    <scope>NUCLEOTIDE SEQUENCE [LARGE SCALE GENOMIC DNA]</scope>
    <source>
        <strain evidence="2">BH-2024</strain>
    </source>
</reference>